<sequence>MVEIRAGLSPIRMVLSERKPVELSVELLNNTNKTAMVSLDIVLNDYIAFDKGGRSNFQTKKFESMAPGERFMAYFDIFPKACVEKGIHDIKIHVAEHYNNSWEYVTSKKVKTLSLRIE</sequence>
<dbReference type="AlphaFoldDB" id="A0A7K4BZE1"/>
<accession>A0A7K4BZE1</accession>
<evidence type="ECO:0000313" key="1">
    <source>
        <dbReference type="EMBL" id="NMA44598.1"/>
    </source>
</evidence>
<comment type="caution">
    <text evidence="1">The sequence shown here is derived from an EMBL/GenBank/DDBJ whole genome shotgun (WGS) entry which is preliminary data.</text>
</comment>
<evidence type="ECO:0000313" key="2">
    <source>
        <dbReference type="Proteomes" id="UP000526302"/>
    </source>
</evidence>
<gene>
    <name evidence="1" type="ORF">GX950_02195</name>
</gene>
<dbReference type="Proteomes" id="UP000526302">
    <property type="component" value="Unassembled WGS sequence"/>
</dbReference>
<protein>
    <recommendedName>
        <fullName evidence="3">Intracellular proteinase inhibitor BsuPI domain-containing protein</fullName>
    </recommendedName>
</protein>
<dbReference type="EMBL" id="JAAZKV010000018">
    <property type="protein sequence ID" value="NMA44598.1"/>
    <property type="molecule type" value="Genomic_DNA"/>
</dbReference>
<name>A0A7K4BZE1_9ARCH</name>
<organism evidence="1 2">
    <name type="scientific">Candidatus Iainarchaeum sp</name>
    <dbReference type="NCBI Taxonomy" id="3101447"/>
    <lineage>
        <taxon>Archaea</taxon>
        <taxon>Candidatus Iainarchaeota</taxon>
        <taxon>Candidatus Iainarchaeia</taxon>
        <taxon>Candidatus Iainarchaeales</taxon>
        <taxon>Candidatus Iainarchaeaceae</taxon>
        <taxon>Candidatus Iainarchaeum</taxon>
    </lineage>
</organism>
<reference evidence="1 2" key="1">
    <citation type="journal article" date="2020" name="Biotechnol. Biofuels">
        <title>New insights from the biogas microbiome by comprehensive genome-resolved metagenomics of nearly 1600 species originating from multiple anaerobic digesters.</title>
        <authorList>
            <person name="Campanaro S."/>
            <person name="Treu L."/>
            <person name="Rodriguez-R L.M."/>
            <person name="Kovalovszki A."/>
            <person name="Ziels R.M."/>
            <person name="Maus I."/>
            <person name="Zhu X."/>
            <person name="Kougias P.G."/>
            <person name="Basile A."/>
            <person name="Luo G."/>
            <person name="Schluter A."/>
            <person name="Konstantinidis K.T."/>
            <person name="Angelidaki I."/>
        </authorList>
    </citation>
    <scope>NUCLEOTIDE SEQUENCE [LARGE SCALE GENOMIC DNA]</scope>
    <source>
        <strain evidence="1">AS22ysBPME_79</strain>
    </source>
</reference>
<proteinExistence type="predicted"/>
<evidence type="ECO:0008006" key="3">
    <source>
        <dbReference type="Google" id="ProtNLM"/>
    </source>
</evidence>